<dbReference type="EMBL" id="PVNH01000009">
    <property type="protein sequence ID" value="PRX45516.1"/>
    <property type="molecule type" value="Genomic_DNA"/>
</dbReference>
<sequence>MSAPVTGRVLRTRGEGLSLRVDGRALGASLGLAVALVAVMLVTLTTGEYELSVPEVLAALVGQGDGGAEFIVGTLRLPRLLTALFVGAALALSGAILQSLSGNPLGSPDVIGFTNGAATGALLVIIVLGGGMTQTAFGAFAGGLAAALLIYLLAFKGGVQGFRFILVGIGISALALSVNSYLVTRASLHDAVAAHAWLIGSVNGRGWEQVAAVGGTLAVLLPVALGAARRLSLLQLGDATATALGVGVQRSRLVLIATSVLLAAVATAAAGPIWFVALAAPQLARGLTRVAGPGLASSALMGGLLLTAGDLAVQLLFPTSQLPVGTATGCLGGLYLCWLLAAQWRKGSYT</sequence>
<keyword evidence="10" id="KW-1185">Reference proteome</keyword>
<gene>
    <name evidence="9" type="ORF">B0I33_109179</name>
</gene>
<keyword evidence="3" id="KW-0813">Transport</keyword>
<keyword evidence="7 8" id="KW-0472">Membrane</keyword>
<name>A0A2T0LQ88_9PSEU</name>
<organism evidence="9 10">
    <name type="scientific">Prauserella shujinwangii</name>
    <dbReference type="NCBI Taxonomy" id="1453103"/>
    <lineage>
        <taxon>Bacteria</taxon>
        <taxon>Bacillati</taxon>
        <taxon>Actinomycetota</taxon>
        <taxon>Actinomycetes</taxon>
        <taxon>Pseudonocardiales</taxon>
        <taxon>Pseudonocardiaceae</taxon>
        <taxon>Prauserella</taxon>
    </lineage>
</organism>
<dbReference type="InterPro" id="IPR037294">
    <property type="entry name" value="ABC_BtuC-like"/>
</dbReference>
<keyword evidence="5 8" id="KW-0812">Transmembrane</keyword>
<dbReference type="GO" id="GO:0022857">
    <property type="term" value="F:transmembrane transporter activity"/>
    <property type="evidence" value="ECO:0007669"/>
    <property type="project" value="InterPro"/>
</dbReference>
<feature type="transmembrane region" description="Helical" evidence="8">
    <location>
        <begin position="210"/>
        <end position="228"/>
    </location>
</feature>
<evidence type="ECO:0000256" key="8">
    <source>
        <dbReference type="SAM" id="Phobius"/>
    </source>
</evidence>
<feature type="transmembrane region" description="Helical" evidence="8">
    <location>
        <begin position="162"/>
        <end position="182"/>
    </location>
</feature>
<dbReference type="CDD" id="cd06550">
    <property type="entry name" value="TM_ABC_iron-siderophores_like"/>
    <property type="match status" value="1"/>
</dbReference>
<dbReference type="InterPro" id="IPR000522">
    <property type="entry name" value="ABC_transptr_permease_BtuC"/>
</dbReference>
<comment type="caution">
    <text evidence="9">The sequence shown here is derived from an EMBL/GenBank/DDBJ whole genome shotgun (WGS) entry which is preliminary data.</text>
</comment>
<evidence type="ECO:0000256" key="3">
    <source>
        <dbReference type="ARBA" id="ARBA00022448"/>
    </source>
</evidence>
<feature type="transmembrane region" description="Helical" evidence="8">
    <location>
        <begin position="324"/>
        <end position="344"/>
    </location>
</feature>
<accession>A0A2T0LQ88</accession>
<feature type="transmembrane region" description="Helical" evidence="8">
    <location>
        <begin position="253"/>
        <end position="275"/>
    </location>
</feature>
<dbReference type="PANTHER" id="PTHR30472">
    <property type="entry name" value="FERRIC ENTEROBACTIN TRANSPORT SYSTEM PERMEASE PROTEIN"/>
    <property type="match status" value="1"/>
</dbReference>
<feature type="transmembrane region" description="Helical" evidence="8">
    <location>
        <begin position="80"/>
        <end position="98"/>
    </location>
</feature>
<comment type="similarity">
    <text evidence="2">Belongs to the binding-protein-dependent transport system permease family. FecCD subfamily.</text>
</comment>
<evidence type="ECO:0000256" key="6">
    <source>
        <dbReference type="ARBA" id="ARBA00022989"/>
    </source>
</evidence>
<dbReference type="GO" id="GO:0033214">
    <property type="term" value="P:siderophore-iron import into cell"/>
    <property type="evidence" value="ECO:0007669"/>
    <property type="project" value="TreeGrafter"/>
</dbReference>
<dbReference type="GO" id="GO:0005886">
    <property type="term" value="C:plasma membrane"/>
    <property type="evidence" value="ECO:0007669"/>
    <property type="project" value="UniProtKB-SubCell"/>
</dbReference>
<dbReference type="RefSeq" id="WP_245900923.1">
    <property type="nucleotide sequence ID" value="NZ_PVNH01000009.1"/>
</dbReference>
<keyword evidence="4" id="KW-1003">Cell membrane</keyword>
<evidence type="ECO:0000256" key="7">
    <source>
        <dbReference type="ARBA" id="ARBA00023136"/>
    </source>
</evidence>
<evidence type="ECO:0000256" key="2">
    <source>
        <dbReference type="ARBA" id="ARBA00007935"/>
    </source>
</evidence>
<evidence type="ECO:0000256" key="1">
    <source>
        <dbReference type="ARBA" id="ARBA00004651"/>
    </source>
</evidence>
<feature type="transmembrane region" description="Helical" evidence="8">
    <location>
        <begin position="136"/>
        <end position="155"/>
    </location>
</feature>
<evidence type="ECO:0000256" key="5">
    <source>
        <dbReference type="ARBA" id="ARBA00022692"/>
    </source>
</evidence>
<reference evidence="9 10" key="1">
    <citation type="submission" date="2018-03" db="EMBL/GenBank/DDBJ databases">
        <title>Genomic Encyclopedia of Type Strains, Phase III (KMG-III): the genomes of soil and plant-associated and newly described type strains.</title>
        <authorList>
            <person name="Whitman W."/>
        </authorList>
    </citation>
    <scope>NUCLEOTIDE SEQUENCE [LARGE SCALE GENOMIC DNA]</scope>
    <source>
        <strain evidence="9 10">CGMCC 4.7125</strain>
    </source>
</reference>
<evidence type="ECO:0000313" key="10">
    <source>
        <dbReference type="Proteomes" id="UP000238362"/>
    </source>
</evidence>
<dbReference type="SUPFAM" id="SSF81345">
    <property type="entry name" value="ABC transporter involved in vitamin B12 uptake, BtuC"/>
    <property type="match status" value="1"/>
</dbReference>
<feature type="transmembrane region" description="Helical" evidence="8">
    <location>
        <begin position="110"/>
        <end position="130"/>
    </location>
</feature>
<dbReference type="PANTHER" id="PTHR30472:SF24">
    <property type="entry name" value="FERRIC ENTEROBACTIN TRANSPORT SYSTEM PERMEASE PROTEIN FEPG"/>
    <property type="match status" value="1"/>
</dbReference>
<proteinExistence type="inferred from homology"/>
<dbReference type="AlphaFoldDB" id="A0A2T0LQ88"/>
<evidence type="ECO:0000313" key="9">
    <source>
        <dbReference type="EMBL" id="PRX45516.1"/>
    </source>
</evidence>
<dbReference type="Proteomes" id="UP000238362">
    <property type="component" value="Unassembled WGS sequence"/>
</dbReference>
<comment type="subcellular location">
    <subcellularLocation>
        <location evidence="1">Cell membrane</location>
        <topology evidence="1">Multi-pass membrane protein</topology>
    </subcellularLocation>
</comment>
<feature type="transmembrane region" description="Helical" evidence="8">
    <location>
        <begin position="295"/>
        <end position="317"/>
    </location>
</feature>
<dbReference type="Gene3D" id="1.10.3470.10">
    <property type="entry name" value="ABC transporter involved in vitamin B12 uptake, BtuC"/>
    <property type="match status" value="1"/>
</dbReference>
<evidence type="ECO:0000256" key="4">
    <source>
        <dbReference type="ARBA" id="ARBA00022475"/>
    </source>
</evidence>
<keyword evidence="6 8" id="KW-1133">Transmembrane helix</keyword>
<feature type="transmembrane region" description="Helical" evidence="8">
    <location>
        <begin position="21"/>
        <end position="44"/>
    </location>
</feature>
<dbReference type="Pfam" id="PF01032">
    <property type="entry name" value="FecCD"/>
    <property type="match status" value="1"/>
</dbReference>
<protein>
    <submittedName>
        <fullName evidence="9">Iron complex transport system permease protein</fullName>
    </submittedName>
</protein>